<evidence type="ECO:0000313" key="2">
    <source>
        <dbReference type="Proteomes" id="UP000198900"/>
    </source>
</evidence>
<proteinExistence type="predicted"/>
<organism evidence="1 2">
    <name type="scientific">Paraburkholderia steynii</name>
    <dbReference type="NCBI Taxonomy" id="1245441"/>
    <lineage>
        <taxon>Bacteria</taxon>
        <taxon>Pseudomonadati</taxon>
        <taxon>Pseudomonadota</taxon>
        <taxon>Betaproteobacteria</taxon>
        <taxon>Burkholderiales</taxon>
        <taxon>Burkholderiaceae</taxon>
        <taxon>Paraburkholderia</taxon>
    </lineage>
</organism>
<protein>
    <submittedName>
        <fullName evidence="1">Uncharacterized protein</fullName>
    </submittedName>
</protein>
<gene>
    <name evidence="1" type="ORF">SAMN04487926_15923</name>
</gene>
<comment type="caution">
    <text evidence="1">The sequence shown here is derived from an EMBL/GenBank/DDBJ whole genome shotgun (WGS) entry which is preliminary data.</text>
</comment>
<sequence length="246" mass="28408">MLNFLLETEYNAARPMGNVAASELNVVISAWLVGLEPEVSRVLSRCLDWLDRAIAADEKFGANQDLHRRNLHWAKAIAYWMETGSDAVEWESARVFEEAAWRYEKRPWPTNEIVRDGLDDYMAFAYQTGDESSLDGYEHGIEMYERWVDSQPPQLSKVLKPREYAYALCLYHARPDIAHQYSYDTASLFTAGRRMLRGNLESRWFGAGQYIRGATWLKIVHRCGDQLLSPLDTIRKAYDDMPNVKS</sequence>
<evidence type="ECO:0000313" key="1">
    <source>
        <dbReference type="EMBL" id="SDJ53134.1"/>
    </source>
</evidence>
<dbReference type="EMBL" id="FNDI01000059">
    <property type="protein sequence ID" value="SDJ53134.1"/>
    <property type="molecule type" value="Genomic_DNA"/>
</dbReference>
<name>A0A7Z7BLI8_9BURK</name>
<accession>A0A7Z7BLI8</accession>
<keyword evidence="2" id="KW-1185">Reference proteome</keyword>
<dbReference type="AlphaFoldDB" id="A0A7Z7BLI8"/>
<reference evidence="1" key="1">
    <citation type="submission" date="2016-10" db="EMBL/GenBank/DDBJ databases">
        <authorList>
            <person name="Varghese N."/>
            <person name="Submissions S."/>
        </authorList>
    </citation>
    <scope>NUCLEOTIDE SEQUENCE [LARGE SCALE GENOMIC DNA]</scope>
    <source>
        <strain evidence="1">YR281</strain>
    </source>
</reference>
<dbReference type="Proteomes" id="UP000198900">
    <property type="component" value="Unassembled WGS sequence"/>
</dbReference>